<keyword evidence="4" id="KW-1185">Reference proteome</keyword>
<protein>
    <submittedName>
        <fullName evidence="3">Telomere length regulation protein</fullName>
    </submittedName>
</protein>
<feature type="compositionally biased region" description="Basic and acidic residues" evidence="1">
    <location>
        <begin position="1"/>
        <end position="10"/>
    </location>
</feature>
<evidence type="ECO:0000313" key="3">
    <source>
        <dbReference type="EMBL" id="KAG7373963.1"/>
    </source>
</evidence>
<organism evidence="3 4">
    <name type="scientific">Nitzschia inconspicua</name>
    <dbReference type="NCBI Taxonomy" id="303405"/>
    <lineage>
        <taxon>Eukaryota</taxon>
        <taxon>Sar</taxon>
        <taxon>Stramenopiles</taxon>
        <taxon>Ochrophyta</taxon>
        <taxon>Bacillariophyta</taxon>
        <taxon>Bacillariophyceae</taxon>
        <taxon>Bacillariophycidae</taxon>
        <taxon>Bacillariales</taxon>
        <taxon>Bacillariaceae</taxon>
        <taxon>Nitzschia</taxon>
    </lineage>
</organism>
<feature type="compositionally biased region" description="Low complexity" evidence="1">
    <location>
        <begin position="117"/>
        <end position="134"/>
    </location>
</feature>
<feature type="compositionally biased region" description="Acidic residues" evidence="1">
    <location>
        <begin position="524"/>
        <end position="536"/>
    </location>
</feature>
<dbReference type="Proteomes" id="UP000693970">
    <property type="component" value="Unassembled WGS sequence"/>
</dbReference>
<dbReference type="GO" id="GO:0042162">
    <property type="term" value="F:telomeric DNA binding"/>
    <property type="evidence" value="ECO:0007669"/>
    <property type="project" value="TreeGrafter"/>
</dbReference>
<comment type="caution">
    <text evidence="3">The sequence shown here is derived from an EMBL/GenBank/DDBJ whole genome shotgun (WGS) entry which is preliminary data.</text>
</comment>
<feature type="compositionally biased region" description="Basic and acidic residues" evidence="1">
    <location>
        <begin position="178"/>
        <end position="187"/>
    </location>
</feature>
<sequence>MDMEEIKCKEEEDEEDEILVSPPPKPEYERHLDRCRDATTRQEQDVEFQNLHEYLKNLDESTGSAMANAVVAREIIARCLLTEWPYSQLHNQMDRLLDACGVMVTVSTCSALLKEISTSTKTPSRTSSSRTETTGKGADYPSKEDETLLLIQLPPQSVVVACWKTIQRMLLNGSVGEATDKQRREQSNKSIPTGTNIETAEANAGDEHPDVDNLSLLIDRVECQQFISTVLLRLPQTLANACHAVQLKLPIHATSPYFYPRLVHRACRQQQDESSKLGSNDHRLSLFAKLLLQNLLRTNRTDFVAQGLAKILSSSASTLLLQSFELSTRDMADLVLALLQYADSEGINGDDSLETQQSSQNIREACTELFQTSSPEHQDVMIERLVFSTKLPCSKGKEERWSQWIAELILSLQASPPTFLEHLTSIAQRWSEWRFVQDVDGRQQHHVSLILLYGINCLVDPGTVSLSLPSVQDASCQDLNIAIMHGISHRLESTLTVPRRDGMRIATVLAKGLGQEIHFDELDEAEQEDADDEEKGSDDKANHAKNIERPSSKDLIVDQGATSVARSRAKKAHSDPDADYDSDDEPDGAELANDDDISLEWDDELIPYDLSDDEEDLKETPLPMDLVEALALLRTSENDDHAFSSHEASLTALPELIRSRPDDLPDIAVSIALELLRIEDKFNMDKFDLKRQSAILALLVEEPVNVGSTLVEQLFEDSGLGDRLNILSALQGAAMELSGHDTSQQQKITIPTKIGDKETTLSLEQGTNILSKTRIKRSRPKKTIIKNRFTPVAPMWFYSMIAGFLKHKEHESMWSGSTGSIFLAYFFRCLSSTVEFSGPQVAPVLANDLFELVWDFRTADVAEIRLSVLISVATSISMLPAERIYTLLSEEDSSLPRTITSMAGNDPDKSCRELSRTISESIYEVLRGSDLTL</sequence>
<dbReference type="InterPro" id="IPR019337">
    <property type="entry name" value="Telomere_length_regulation_dom"/>
</dbReference>
<dbReference type="OrthoDB" id="49057at2759"/>
<dbReference type="PANTHER" id="PTHR15830:SF10">
    <property type="entry name" value="TELOMERE LENGTH REGULATION PROTEIN TEL2 HOMOLOG"/>
    <property type="match status" value="1"/>
</dbReference>
<dbReference type="GO" id="GO:0005829">
    <property type="term" value="C:cytosol"/>
    <property type="evidence" value="ECO:0007669"/>
    <property type="project" value="TreeGrafter"/>
</dbReference>
<feature type="compositionally biased region" description="Basic and acidic residues" evidence="1">
    <location>
        <begin position="537"/>
        <end position="556"/>
    </location>
</feature>
<evidence type="ECO:0000313" key="4">
    <source>
        <dbReference type="Proteomes" id="UP000693970"/>
    </source>
</evidence>
<evidence type="ECO:0000259" key="2">
    <source>
        <dbReference type="Pfam" id="PF10193"/>
    </source>
</evidence>
<feature type="region of interest" description="Disordered" evidence="1">
    <location>
        <begin position="524"/>
        <end position="596"/>
    </location>
</feature>
<feature type="region of interest" description="Disordered" evidence="1">
    <location>
        <begin position="117"/>
        <end position="141"/>
    </location>
</feature>
<feature type="region of interest" description="Disordered" evidence="1">
    <location>
        <begin position="177"/>
        <end position="206"/>
    </location>
</feature>
<dbReference type="Pfam" id="PF10193">
    <property type="entry name" value="Telomere_reg-2"/>
    <property type="match status" value="1"/>
</dbReference>
<feature type="domain" description="Telomere length regulation protein conserved" evidence="2">
    <location>
        <begin position="625"/>
        <end position="734"/>
    </location>
</feature>
<dbReference type="AlphaFoldDB" id="A0A9K3Q7Q2"/>
<feature type="region of interest" description="Disordered" evidence="1">
    <location>
        <begin position="1"/>
        <end position="30"/>
    </location>
</feature>
<dbReference type="InterPro" id="IPR051970">
    <property type="entry name" value="TEL2_Regulation"/>
</dbReference>
<name>A0A9K3Q7Q2_9STRA</name>
<reference evidence="3" key="1">
    <citation type="journal article" date="2021" name="Sci. Rep.">
        <title>Diploid genomic architecture of Nitzschia inconspicua, an elite biomass production diatom.</title>
        <authorList>
            <person name="Oliver A."/>
            <person name="Podell S."/>
            <person name="Pinowska A."/>
            <person name="Traller J.C."/>
            <person name="Smith S.R."/>
            <person name="McClure R."/>
            <person name="Beliaev A."/>
            <person name="Bohutskyi P."/>
            <person name="Hill E.A."/>
            <person name="Rabines A."/>
            <person name="Zheng H."/>
            <person name="Allen L.Z."/>
            <person name="Kuo A."/>
            <person name="Grigoriev I.V."/>
            <person name="Allen A.E."/>
            <person name="Hazlebeck D."/>
            <person name="Allen E.E."/>
        </authorList>
    </citation>
    <scope>NUCLEOTIDE SEQUENCE</scope>
    <source>
        <strain evidence="3">Hildebrandi</strain>
    </source>
</reference>
<reference evidence="3" key="2">
    <citation type="submission" date="2021-04" db="EMBL/GenBank/DDBJ databases">
        <authorList>
            <person name="Podell S."/>
        </authorList>
    </citation>
    <scope>NUCLEOTIDE SEQUENCE</scope>
    <source>
        <strain evidence="3">Hildebrandi</strain>
    </source>
</reference>
<gene>
    <name evidence="3" type="ORF">IV203_013058</name>
</gene>
<dbReference type="GO" id="GO:0051083">
    <property type="term" value="P:'de novo' cotranslational protein folding"/>
    <property type="evidence" value="ECO:0007669"/>
    <property type="project" value="TreeGrafter"/>
</dbReference>
<feature type="compositionally biased region" description="Acidic residues" evidence="1">
    <location>
        <begin position="577"/>
        <end position="596"/>
    </location>
</feature>
<dbReference type="PANTHER" id="PTHR15830">
    <property type="entry name" value="TELOMERE LENGTH REGULATION PROTEIN TEL2 FAMILY MEMBER"/>
    <property type="match status" value="1"/>
</dbReference>
<evidence type="ECO:0000256" key="1">
    <source>
        <dbReference type="SAM" id="MobiDB-lite"/>
    </source>
</evidence>
<accession>A0A9K3Q7Q2</accession>
<feature type="compositionally biased region" description="Polar residues" evidence="1">
    <location>
        <begin position="188"/>
        <end position="198"/>
    </location>
</feature>
<dbReference type="GO" id="GO:0051879">
    <property type="term" value="F:Hsp90 protein binding"/>
    <property type="evidence" value="ECO:0007669"/>
    <property type="project" value="TreeGrafter"/>
</dbReference>
<dbReference type="EMBL" id="JAGRRH010000001">
    <property type="protein sequence ID" value="KAG7373963.1"/>
    <property type="molecule type" value="Genomic_DNA"/>
</dbReference>
<proteinExistence type="predicted"/>